<evidence type="ECO:0000256" key="1">
    <source>
        <dbReference type="ARBA" id="ARBA00004123"/>
    </source>
</evidence>
<accession>A0A851D227</accession>
<dbReference type="Gene3D" id="3.30.160.60">
    <property type="entry name" value="Classic Zinc Finger"/>
    <property type="match status" value="3"/>
</dbReference>
<name>A0A851D227_TODME</name>
<comment type="caution">
    <text evidence="10">The sequence shown here is derived from an EMBL/GenBank/DDBJ whole genome shotgun (WGS) entry which is preliminary data.</text>
</comment>
<dbReference type="PROSITE" id="PS50157">
    <property type="entry name" value="ZINC_FINGER_C2H2_2"/>
    <property type="match status" value="2"/>
</dbReference>
<sequence length="56" mass="6532">SFSNSSHLVQHRWIHTGEKTFTCADCSKSYRHNSNLTDHRRTHTGEKPFTCDKRGK</sequence>
<dbReference type="AlphaFoldDB" id="A0A851D227"/>
<evidence type="ECO:0000256" key="8">
    <source>
        <dbReference type="SAM" id="MobiDB-lite"/>
    </source>
</evidence>
<dbReference type="OrthoDB" id="654211at2759"/>
<dbReference type="Proteomes" id="UP000660247">
    <property type="component" value="Unassembled WGS sequence"/>
</dbReference>
<dbReference type="PANTHER" id="PTHR23234">
    <property type="entry name" value="ZNF44 PROTEIN"/>
    <property type="match status" value="1"/>
</dbReference>
<evidence type="ECO:0000259" key="9">
    <source>
        <dbReference type="PROSITE" id="PS50157"/>
    </source>
</evidence>
<evidence type="ECO:0000256" key="3">
    <source>
        <dbReference type="ARBA" id="ARBA00022737"/>
    </source>
</evidence>
<dbReference type="InterPro" id="IPR050758">
    <property type="entry name" value="Znf_C2H2-type"/>
</dbReference>
<evidence type="ECO:0000313" key="11">
    <source>
        <dbReference type="Proteomes" id="UP000660247"/>
    </source>
</evidence>
<dbReference type="InterPro" id="IPR013087">
    <property type="entry name" value="Znf_C2H2_type"/>
</dbReference>
<dbReference type="GO" id="GO:0008270">
    <property type="term" value="F:zinc ion binding"/>
    <property type="evidence" value="ECO:0007669"/>
    <property type="project" value="UniProtKB-KW"/>
</dbReference>
<dbReference type="GO" id="GO:0005634">
    <property type="term" value="C:nucleus"/>
    <property type="evidence" value="ECO:0007669"/>
    <property type="project" value="UniProtKB-SubCell"/>
</dbReference>
<feature type="non-terminal residue" evidence="10">
    <location>
        <position position="56"/>
    </location>
</feature>
<organism evidence="10 11">
    <name type="scientific">Todus mexicanus</name>
    <name type="common">Puerto Rican tody</name>
    <dbReference type="NCBI Taxonomy" id="135184"/>
    <lineage>
        <taxon>Eukaryota</taxon>
        <taxon>Metazoa</taxon>
        <taxon>Chordata</taxon>
        <taxon>Craniata</taxon>
        <taxon>Vertebrata</taxon>
        <taxon>Euteleostomi</taxon>
        <taxon>Archelosauria</taxon>
        <taxon>Archosauria</taxon>
        <taxon>Dinosauria</taxon>
        <taxon>Saurischia</taxon>
        <taxon>Theropoda</taxon>
        <taxon>Coelurosauria</taxon>
        <taxon>Aves</taxon>
        <taxon>Neognathae</taxon>
        <taxon>Neoaves</taxon>
        <taxon>Telluraves</taxon>
        <taxon>Coraciimorphae</taxon>
        <taxon>Coraciiformes</taxon>
        <taxon>Todidae</taxon>
        <taxon>Todus</taxon>
    </lineage>
</organism>
<keyword evidence="4 7" id="KW-0863">Zinc-finger</keyword>
<comment type="subcellular location">
    <subcellularLocation>
        <location evidence="1">Nucleus</location>
    </subcellularLocation>
</comment>
<evidence type="ECO:0000256" key="2">
    <source>
        <dbReference type="ARBA" id="ARBA00022723"/>
    </source>
</evidence>
<keyword evidence="3" id="KW-0677">Repeat</keyword>
<keyword evidence="6" id="KW-0539">Nucleus</keyword>
<evidence type="ECO:0000256" key="5">
    <source>
        <dbReference type="ARBA" id="ARBA00022833"/>
    </source>
</evidence>
<reference evidence="10" key="1">
    <citation type="submission" date="2019-10" db="EMBL/GenBank/DDBJ databases">
        <title>Bird 10,000 Genomes (B10K) Project - Family phase.</title>
        <authorList>
            <person name="Zhang G."/>
        </authorList>
    </citation>
    <scope>NUCLEOTIDE SEQUENCE</scope>
    <source>
        <strain evidence="10">B10K-DU-002-69</strain>
        <tissue evidence="10">Muscle</tissue>
    </source>
</reference>
<dbReference type="FunFam" id="3.30.160.60:FF:002343">
    <property type="entry name" value="Zinc finger protein 33A"/>
    <property type="match status" value="1"/>
</dbReference>
<evidence type="ECO:0000256" key="4">
    <source>
        <dbReference type="ARBA" id="ARBA00022771"/>
    </source>
</evidence>
<keyword evidence="5" id="KW-0862">Zinc</keyword>
<keyword evidence="2" id="KW-0479">Metal-binding</keyword>
<feature type="domain" description="C2H2-type" evidence="9">
    <location>
        <begin position="21"/>
        <end position="48"/>
    </location>
</feature>
<dbReference type="EMBL" id="WEIS01005870">
    <property type="protein sequence ID" value="NWI62523.1"/>
    <property type="molecule type" value="Genomic_DNA"/>
</dbReference>
<feature type="region of interest" description="Disordered" evidence="8">
    <location>
        <begin position="33"/>
        <end position="56"/>
    </location>
</feature>
<evidence type="ECO:0000256" key="7">
    <source>
        <dbReference type="PROSITE-ProRule" id="PRU00042"/>
    </source>
</evidence>
<keyword evidence="11" id="KW-1185">Reference proteome</keyword>
<feature type="domain" description="C2H2-type" evidence="9">
    <location>
        <begin position="1"/>
        <end position="20"/>
    </location>
</feature>
<proteinExistence type="predicted"/>
<dbReference type="SUPFAM" id="SSF57667">
    <property type="entry name" value="beta-beta-alpha zinc fingers"/>
    <property type="match status" value="1"/>
</dbReference>
<dbReference type="Pfam" id="PF00096">
    <property type="entry name" value="zf-C2H2"/>
    <property type="match status" value="1"/>
</dbReference>
<evidence type="ECO:0000256" key="6">
    <source>
        <dbReference type="ARBA" id="ARBA00023242"/>
    </source>
</evidence>
<dbReference type="PANTHER" id="PTHR23234:SF8">
    <property type="entry name" value="C2H2-TYPE DOMAIN-CONTAINING PROTEIN"/>
    <property type="match status" value="1"/>
</dbReference>
<feature type="compositionally biased region" description="Basic and acidic residues" evidence="8">
    <location>
        <begin position="37"/>
        <end position="56"/>
    </location>
</feature>
<dbReference type="PROSITE" id="PS00028">
    <property type="entry name" value="ZINC_FINGER_C2H2_1"/>
    <property type="match status" value="1"/>
</dbReference>
<gene>
    <name evidence="10" type="primary">Znf79_0</name>
    <name evidence="10" type="ORF">TODMEX_R00993</name>
</gene>
<feature type="non-terminal residue" evidence="10">
    <location>
        <position position="1"/>
    </location>
</feature>
<evidence type="ECO:0000313" key="10">
    <source>
        <dbReference type="EMBL" id="NWI62523.1"/>
    </source>
</evidence>
<protein>
    <submittedName>
        <fullName evidence="10">ZNF79 protein</fullName>
    </submittedName>
</protein>
<dbReference type="InterPro" id="IPR036236">
    <property type="entry name" value="Znf_C2H2_sf"/>
</dbReference>